<dbReference type="FunFam" id="2.40.10.10:FF:000024">
    <property type="entry name" value="Serine protease 53"/>
    <property type="match status" value="1"/>
</dbReference>
<dbReference type="PRINTS" id="PR00722">
    <property type="entry name" value="CHYMOTRYPSIN"/>
</dbReference>
<reference evidence="9" key="2">
    <citation type="submission" date="2025-08" db="UniProtKB">
        <authorList>
            <consortium name="Ensembl"/>
        </authorList>
    </citation>
    <scope>IDENTIFICATION</scope>
</reference>
<evidence type="ECO:0000313" key="10">
    <source>
        <dbReference type="Proteomes" id="UP000265120"/>
    </source>
</evidence>
<keyword evidence="10" id="KW-1185">Reference proteome</keyword>
<dbReference type="GeneID" id="103386387"/>
<dbReference type="RefSeq" id="XP_024910248.1">
    <property type="nucleotide sequence ID" value="XM_025054480.1"/>
</dbReference>
<feature type="signal peptide" evidence="7">
    <location>
        <begin position="1"/>
        <end position="23"/>
    </location>
</feature>
<dbReference type="OMA" id="LASIVCH"/>
<proteinExistence type="predicted"/>
<dbReference type="InParanoid" id="A0A3P8UFL3"/>
<dbReference type="STRING" id="244447.ENSCSEP00000000619"/>
<evidence type="ECO:0000256" key="5">
    <source>
        <dbReference type="ARBA" id="ARBA00023157"/>
    </source>
</evidence>
<dbReference type="InterPro" id="IPR043504">
    <property type="entry name" value="Peptidase_S1_PA_chymotrypsin"/>
</dbReference>
<evidence type="ECO:0000256" key="2">
    <source>
        <dbReference type="ARBA" id="ARBA00022729"/>
    </source>
</evidence>
<dbReference type="PANTHER" id="PTHR24252:SF7">
    <property type="entry name" value="HYALIN"/>
    <property type="match status" value="1"/>
</dbReference>
<evidence type="ECO:0000256" key="1">
    <source>
        <dbReference type="ARBA" id="ARBA00022670"/>
    </source>
</evidence>
<dbReference type="RefSeq" id="XP_024910247.1">
    <property type="nucleotide sequence ID" value="XM_025054479.1"/>
</dbReference>
<keyword evidence="1 6" id="KW-0645">Protease</keyword>
<reference evidence="9 10" key="1">
    <citation type="journal article" date="2014" name="Nat. Genet.">
        <title>Whole-genome sequence of a flatfish provides insights into ZW sex chromosome evolution and adaptation to a benthic lifestyle.</title>
        <authorList>
            <person name="Chen S."/>
            <person name="Zhang G."/>
            <person name="Shao C."/>
            <person name="Huang Q."/>
            <person name="Liu G."/>
            <person name="Zhang P."/>
            <person name="Song W."/>
            <person name="An N."/>
            <person name="Chalopin D."/>
            <person name="Volff J.N."/>
            <person name="Hong Y."/>
            <person name="Li Q."/>
            <person name="Sha Z."/>
            <person name="Zhou H."/>
            <person name="Xie M."/>
            <person name="Yu Q."/>
            <person name="Liu Y."/>
            <person name="Xiang H."/>
            <person name="Wang N."/>
            <person name="Wu K."/>
            <person name="Yang C."/>
            <person name="Zhou Q."/>
            <person name="Liao X."/>
            <person name="Yang L."/>
            <person name="Hu Q."/>
            <person name="Zhang J."/>
            <person name="Meng L."/>
            <person name="Jin L."/>
            <person name="Tian Y."/>
            <person name="Lian J."/>
            <person name="Yang J."/>
            <person name="Miao G."/>
            <person name="Liu S."/>
            <person name="Liang Z."/>
            <person name="Yan F."/>
            <person name="Li Y."/>
            <person name="Sun B."/>
            <person name="Zhang H."/>
            <person name="Zhang J."/>
            <person name="Zhu Y."/>
            <person name="Du M."/>
            <person name="Zhao Y."/>
            <person name="Schartl M."/>
            <person name="Tang Q."/>
            <person name="Wang J."/>
        </authorList>
    </citation>
    <scope>NUCLEOTIDE SEQUENCE</scope>
</reference>
<evidence type="ECO:0000259" key="8">
    <source>
        <dbReference type="PROSITE" id="PS50240"/>
    </source>
</evidence>
<dbReference type="InterPro" id="IPR001314">
    <property type="entry name" value="Peptidase_S1A"/>
</dbReference>
<dbReference type="PROSITE" id="PS00135">
    <property type="entry name" value="TRYPSIN_SER"/>
    <property type="match status" value="1"/>
</dbReference>
<dbReference type="CDD" id="cd00190">
    <property type="entry name" value="Tryp_SPc"/>
    <property type="match status" value="1"/>
</dbReference>
<keyword evidence="4 6" id="KW-0720">Serine protease</keyword>
<dbReference type="PANTHER" id="PTHR24252">
    <property type="entry name" value="ACROSIN-RELATED"/>
    <property type="match status" value="1"/>
</dbReference>
<dbReference type="Ensembl" id="ENSCSET00000000647.1">
    <property type="protein sequence ID" value="ENSCSEP00000000619.1"/>
    <property type="gene ID" value="ENSCSEG00000000442.1"/>
</dbReference>
<dbReference type="GO" id="GO:0004252">
    <property type="term" value="F:serine-type endopeptidase activity"/>
    <property type="evidence" value="ECO:0007669"/>
    <property type="project" value="InterPro"/>
</dbReference>
<evidence type="ECO:0000313" key="9">
    <source>
        <dbReference type="Ensembl" id="ENSCSEP00000000619.1"/>
    </source>
</evidence>
<keyword evidence="5" id="KW-1015">Disulfide bond</keyword>
<evidence type="ECO:0000256" key="6">
    <source>
        <dbReference type="RuleBase" id="RU363034"/>
    </source>
</evidence>
<dbReference type="InterPro" id="IPR033116">
    <property type="entry name" value="TRYPSIN_SER"/>
</dbReference>
<organism evidence="9 10">
    <name type="scientific">Cynoglossus semilaevis</name>
    <name type="common">Tongue sole</name>
    <dbReference type="NCBI Taxonomy" id="244447"/>
    <lineage>
        <taxon>Eukaryota</taxon>
        <taxon>Metazoa</taxon>
        <taxon>Chordata</taxon>
        <taxon>Craniata</taxon>
        <taxon>Vertebrata</taxon>
        <taxon>Euteleostomi</taxon>
        <taxon>Actinopterygii</taxon>
        <taxon>Neopterygii</taxon>
        <taxon>Teleostei</taxon>
        <taxon>Neoteleostei</taxon>
        <taxon>Acanthomorphata</taxon>
        <taxon>Carangaria</taxon>
        <taxon>Pleuronectiformes</taxon>
        <taxon>Pleuronectoidei</taxon>
        <taxon>Cynoglossidae</taxon>
        <taxon>Cynoglossinae</taxon>
        <taxon>Cynoglossus</taxon>
    </lineage>
</organism>
<keyword evidence="2 7" id="KW-0732">Signal</keyword>
<sequence>MALQLFFSAFTLTCLLLSPGCQAELECGIAPLNTRIVGGENSSPGVWPWQVSLETDGAHFCGGSLISNLWVLTAAHCLSGFEKNTITVYVGRLIKTGPNFNEVSRSVSEIQCHESYNLLTNEHDICLVKLDSPVDFTNYIRPICLPTSNSTFYTGTSTWVTGWGNTDPDAYSLSDVLQEVNLPVVGNNECQCLQWYLITEFMICAGTSEGGKDACQGDSGGPMVVKVDPVSSRWVQNGIVSFGEACAKPNIPAVYTAVSRYEDWIKNITTGNTLGFVTFTSGGRDPDLDFVCSPATATSISTTTTTHTPTTVQMSTLEDGSVFAGGENLVPISHFISLSVPLLFFYLLL</sequence>
<dbReference type="KEGG" id="csem:103386387"/>
<dbReference type="AlphaFoldDB" id="A0A3P8UFL3"/>
<dbReference type="Pfam" id="PF00089">
    <property type="entry name" value="Trypsin"/>
    <property type="match status" value="1"/>
</dbReference>
<evidence type="ECO:0000256" key="7">
    <source>
        <dbReference type="SAM" id="SignalP"/>
    </source>
</evidence>
<name>A0A3P8UFL3_CYNSE</name>
<feature type="domain" description="Peptidase S1" evidence="8">
    <location>
        <begin position="36"/>
        <end position="270"/>
    </location>
</feature>
<dbReference type="PROSITE" id="PS50240">
    <property type="entry name" value="TRYPSIN_DOM"/>
    <property type="match status" value="1"/>
</dbReference>
<dbReference type="SMART" id="SM00020">
    <property type="entry name" value="Tryp_SPc"/>
    <property type="match status" value="1"/>
</dbReference>
<dbReference type="Gene3D" id="2.40.10.10">
    <property type="entry name" value="Trypsin-like serine proteases"/>
    <property type="match status" value="1"/>
</dbReference>
<accession>A0A3P8UFL3</accession>
<protein>
    <submittedName>
        <fullName evidence="9">Serine protease 27-like</fullName>
    </submittedName>
</protein>
<dbReference type="SUPFAM" id="SSF50494">
    <property type="entry name" value="Trypsin-like serine proteases"/>
    <property type="match status" value="1"/>
</dbReference>
<reference evidence="9" key="3">
    <citation type="submission" date="2025-09" db="UniProtKB">
        <authorList>
            <consortium name="Ensembl"/>
        </authorList>
    </citation>
    <scope>IDENTIFICATION</scope>
</reference>
<dbReference type="Proteomes" id="UP000265120">
    <property type="component" value="Chromosome 1"/>
</dbReference>
<dbReference type="GeneTree" id="ENSGT00940000163852"/>
<dbReference type="InterPro" id="IPR018114">
    <property type="entry name" value="TRYPSIN_HIS"/>
</dbReference>
<dbReference type="RefSeq" id="XP_008318850.1">
    <property type="nucleotide sequence ID" value="XM_008320628.3"/>
</dbReference>
<dbReference type="InterPro" id="IPR001254">
    <property type="entry name" value="Trypsin_dom"/>
</dbReference>
<feature type="chain" id="PRO_5018093470" evidence="7">
    <location>
        <begin position="24"/>
        <end position="349"/>
    </location>
</feature>
<evidence type="ECO:0000256" key="3">
    <source>
        <dbReference type="ARBA" id="ARBA00022801"/>
    </source>
</evidence>
<dbReference type="OrthoDB" id="9448935at2759"/>
<keyword evidence="3 6" id="KW-0378">Hydrolase</keyword>
<dbReference type="InterPro" id="IPR009003">
    <property type="entry name" value="Peptidase_S1_PA"/>
</dbReference>
<dbReference type="GO" id="GO:0006508">
    <property type="term" value="P:proteolysis"/>
    <property type="evidence" value="ECO:0007669"/>
    <property type="project" value="UniProtKB-KW"/>
</dbReference>
<evidence type="ECO:0000256" key="4">
    <source>
        <dbReference type="ARBA" id="ARBA00022825"/>
    </source>
</evidence>
<dbReference type="PROSITE" id="PS00134">
    <property type="entry name" value="TRYPSIN_HIS"/>
    <property type="match status" value="1"/>
</dbReference>